<name>A0A543HV74_9MICO</name>
<dbReference type="InterPro" id="IPR037523">
    <property type="entry name" value="VOC_core"/>
</dbReference>
<dbReference type="Gene3D" id="3.10.180.10">
    <property type="entry name" value="2,3-Dihydroxybiphenyl 1,2-Dioxygenase, domain 1"/>
    <property type="match status" value="1"/>
</dbReference>
<dbReference type="InterPro" id="IPR036217">
    <property type="entry name" value="MethylDNA_cys_MeTrfase_DNAb"/>
</dbReference>
<evidence type="ECO:0000313" key="3">
    <source>
        <dbReference type="EMBL" id="TQM62267.1"/>
    </source>
</evidence>
<dbReference type="InterPro" id="IPR014048">
    <property type="entry name" value="MethylDNA_cys_MeTrfase_DNA-bd"/>
</dbReference>
<dbReference type="GO" id="GO:0006281">
    <property type="term" value="P:DNA repair"/>
    <property type="evidence" value="ECO:0007669"/>
    <property type="project" value="InterPro"/>
</dbReference>
<proteinExistence type="predicted"/>
<dbReference type="Pfam" id="PF01035">
    <property type="entry name" value="DNA_binding_1"/>
    <property type="match status" value="1"/>
</dbReference>
<comment type="caution">
    <text evidence="3">The sequence shown here is derived from an EMBL/GenBank/DDBJ whole genome shotgun (WGS) entry which is preliminary data.</text>
</comment>
<gene>
    <name evidence="3" type="ORF">FBY41_2296</name>
</gene>
<dbReference type="OrthoDB" id="9132167at2"/>
<dbReference type="SUPFAM" id="SSF46767">
    <property type="entry name" value="Methylated DNA-protein cysteine methyltransferase, C-terminal domain"/>
    <property type="match status" value="1"/>
</dbReference>
<dbReference type="Proteomes" id="UP000316747">
    <property type="component" value="Unassembled WGS sequence"/>
</dbReference>
<dbReference type="GO" id="GO:0003824">
    <property type="term" value="F:catalytic activity"/>
    <property type="evidence" value="ECO:0007669"/>
    <property type="project" value="InterPro"/>
</dbReference>
<sequence>MSVEDHAARVLDLVARIPSGRVLAYGDIAQRLGGMGPRTVGTVMSRYGSDVPWWRVIRSDGRPPQGLEAEALEHWRAEGTPMVGGLVEGGRADMARARWDDAPAAAPAGARGTVHHIEIWVEDIEAAGREWGWLLERLGYRLGDDWGHGRAWELGSLYVVVESGPDVAGGRHERKRPGVNHLAFHGGSRADVDAVVAECARGGWTLMFADTHPYAGGPAHYAAYLESGEGFEVELVAE</sequence>
<dbReference type="PROSITE" id="PS51819">
    <property type="entry name" value="VOC"/>
    <property type="match status" value="1"/>
</dbReference>
<dbReference type="InterPro" id="IPR029068">
    <property type="entry name" value="Glyas_Bleomycin-R_OHBP_Dase"/>
</dbReference>
<dbReference type="PANTHER" id="PTHR42942:SF1">
    <property type="entry name" value="ALKYLTRANSFERASE-LIKE PROTEIN 1"/>
    <property type="match status" value="1"/>
</dbReference>
<dbReference type="EMBL" id="VFPM01000002">
    <property type="protein sequence ID" value="TQM62267.1"/>
    <property type="molecule type" value="Genomic_DNA"/>
</dbReference>
<evidence type="ECO:0000313" key="4">
    <source>
        <dbReference type="Proteomes" id="UP000316747"/>
    </source>
</evidence>
<reference evidence="3 4" key="1">
    <citation type="submission" date="2019-06" db="EMBL/GenBank/DDBJ databases">
        <title>Genome sequencing of plant associated microbes to promote plant fitness in Sorghum bicolor and Oryza sativa.</title>
        <authorList>
            <person name="Coleman-Derr D."/>
        </authorList>
    </citation>
    <scope>NUCLEOTIDE SEQUENCE [LARGE SCALE GENOMIC DNA]</scope>
    <source>
        <strain evidence="3 4">KV-663</strain>
    </source>
</reference>
<dbReference type="InterPro" id="IPR036388">
    <property type="entry name" value="WH-like_DNA-bd_sf"/>
</dbReference>
<evidence type="ECO:0000259" key="2">
    <source>
        <dbReference type="PROSITE" id="PS51819"/>
    </source>
</evidence>
<protein>
    <submittedName>
        <fullName evidence="3">Alkylated DNA nucleotide flippase Atl1</fullName>
    </submittedName>
</protein>
<evidence type="ECO:0000256" key="1">
    <source>
        <dbReference type="ARBA" id="ARBA00022763"/>
    </source>
</evidence>
<keyword evidence="1" id="KW-0227">DNA damage</keyword>
<dbReference type="PANTHER" id="PTHR42942">
    <property type="entry name" value="6-O-METHYLGUANINE DNA METHYLTRANSFERASE"/>
    <property type="match status" value="1"/>
</dbReference>
<dbReference type="RefSeq" id="WP_141844386.1">
    <property type="nucleotide sequence ID" value="NZ_VFPM01000002.1"/>
</dbReference>
<dbReference type="SUPFAM" id="SSF54593">
    <property type="entry name" value="Glyoxalase/Bleomycin resistance protein/Dihydroxybiphenyl dioxygenase"/>
    <property type="match status" value="1"/>
</dbReference>
<accession>A0A543HV74</accession>
<feature type="domain" description="VOC" evidence="2">
    <location>
        <begin position="113"/>
        <end position="238"/>
    </location>
</feature>
<keyword evidence="4" id="KW-1185">Reference proteome</keyword>
<dbReference type="Gene3D" id="1.10.10.10">
    <property type="entry name" value="Winged helix-like DNA-binding domain superfamily/Winged helix DNA-binding domain"/>
    <property type="match status" value="1"/>
</dbReference>
<dbReference type="AlphaFoldDB" id="A0A543HV74"/>
<dbReference type="InterPro" id="IPR052520">
    <property type="entry name" value="ATL_DNA_repair"/>
</dbReference>
<organism evidence="3 4">
    <name type="scientific">Humibacillus xanthopallidus</name>
    <dbReference type="NCBI Taxonomy" id="412689"/>
    <lineage>
        <taxon>Bacteria</taxon>
        <taxon>Bacillati</taxon>
        <taxon>Actinomycetota</taxon>
        <taxon>Actinomycetes</taxon>
        <taxon>Micrococcales</taxon>
        <taxon>Intrasporangiaceae</taxon>
        <taxon>Humibacillus</taxon>
    </lineage>
</organism>
<dbReference type="CDD" id="cd06445">
    <property type="entry name" value="ATase"/>
    <property type="match status" value="1"/>
</dbReference>
<dbReference type="Pfam" id="PF13669">
    <property type="entry name" value="Glyoxalase_4"/>
    <property type="match status" value="1"/>
</dbReference>